<dbReference type="AlphaFoldDB" id="J9GQJ6"/>
<protein>
    <submittedName>
        <fullName evidence="2">Filamentation induced by cAMP protein Fic</fullName>
    </submittedName>
</protein>
<organism evidence="2">
    <name type="scientific">gut metagenome</name>
    <dbReference type="NCBI Taxonomy" id="749906"/>
    <lineage>
        <taxon>unclassified sequences</taxon>
        <taxon>metagenomes</taxon>
        <taxon>organismal metagenomes</taxon>
    </lineage>
</organism>
<sequence>MASIQEKLADSLGRLKAYQDKNKHSILKGQKALGETHTRRLLQNGYLEPIIRGWYMPCMPGLEGDTTIWYASYWDFVAAYCSDRFGSSWCLTPEESLDYYAGETVVPMQLIIRSPKASNNIITLKHGDTLLDITSSLPDGLVKEAKFGLNLYSLAEALAYCSPTYFSKSPINARTCLCMLNSADEILKVVADHGNSVRASRIVGALRNVNRNEMADKILQFMKKLGHEIRPEDPFEDKAAEFSSVNRQAVSPYAVRIRLMWKQMKEQVKGLGLVPARVVLSMEDILDSMEENYVKDSYHSLSIEGYRVTEGLIERVRSGKWNPEDSQADADSRNALAARGYYQAFLKVKDSVRKVLQGAEAGKTVAEDFEDWHFEMFQPCITAGIIKASDLVGYRDNQVYIRGSKHTPLSPDAVREAMPVWMELMEQEEDAMVRAILGHFFFVYIHPYMDGNGRTARFIMNAMLVTGGYLWRVITVEERTAYMEALEKASIEGDITSFAKIILSGRKE</sequence>
<dbReference type="PANTHER" id="PTHR13504">
    <property type="entry name" value="FIDO DOMAIN-CONTAINING PROTEIN DDB_G0283145"/>
    <property type="match status" value="1"/>
</dbReference>
<comment type="caution">
    <text evidence="2">The sequence shown here is derived from an EMBL/GenBank/DDBJ whole genome shotgun (WGS) entry which is preliminary data.</text>
</comment>
<gene>
    <name evidence="2" type="ORF">EVA_01817</name>
</gene>
<dbReference type="SUPFAM" id="SSF140931">
    <property type="entry name" value="Fic-like"/>
    <property type="match status" value="1"/>
</dbReference>
<proteinExistence type="predicted"/>
<dbReference type="InterPro" id="IPR003812">
    <property type="entry name" value="Fido"/>
</dbReference>
<dbReference type="Gene3D" id="1.10.3290.10">
    <property type="entry name" value="Fido-like domain"/>
    <property type="match status" value="1"/>
</dbReference>
<evidence type="ECO:0000313" key="2">
    <source>
        <dbReference type="EMBL" id="EJX10074.1"/>
    </source>
</evidence>
<dbReference type="InterPro" id="IPR036597">
    <property type="entry name" value="Fido-like_dom_sf"/>
</dbReference>
<dbReference type="Pfam" id="PF02661">
    <property type="entry name" value="Fic"/>
    <property type="match status" value="1"/>
</dbReference>
<feature type="domain" description="Fido" evidence="1">
    <location>
        <begin position="364"/>
        <end position="504"/>
    </location>
</feature>
<dbReference type="PANTHER" id="PTHR13504:SF38">
    <property type="entry name" value="FIDO DOMAIN-CONTAINING PROTEIN"/>
    <property type="match status" value="1"/>
</dbReference>
<evidence type="ECO:0000259" key="1">
    <source>
        <dbReference type="PROSITE" id="PS51459"/>
    </source>
</evidence>
<accession>J9GQJ6</accession>
<dbReference type="InterPro" id="IPR040198">
    <property type="entry name" value="Fido_containing"/>
</dbReference>
<dbReference type="EMBL" id="AMCI01000260">
    <property type="protein sequence ID" value="EJX10074.1"/>
    <property type="molecule type" value="Genomic_DNA"/>
</dbReference>
<reference evidence="2" key="1">
    <citation type="journal article" date="2012" name="PLoS ONE">
        <title>Gene sets for utilization of primary and secondary nutrition supplies in the distal gut of endangered iberian lynx.</title>
        <authorList>
            <person name="Alcaide M."/>
            <person name="Messina E."/>
            <person name="Richter M."/>
            <person name="Bargiela R."/>
            <person name="Peplies J."/>
            <person name="Huws S.A."/>
            <person name="Newbold C.J."/>
            <person name="Golyshin P.N."/>
            <person name="Simon M.A."/>
            <person name="Lopez G."/>
            <person name="Yakimov M.M."/>
            <person name="Ferrer M."/>
        </authorList>
    </citation>
    <scope>NUCLEOTIDE SEQUENCE</scope>
</reference>
<name>J9GQJ6_9ZZZZ</name>
<dbReference type="PROSITE" id="PS51459">
    <property type="entry name" value="FIDO"/>
    <property type="match status" value="1"/>
</dbReference>